<gene>
    <name evidence="2" type="ORF">SI7747_14017529</name>
</gene>
<feature type="region of interest" description="Disordered" evidence="1">
    <location>
        <begin position="18"/>
        <end position="43"/>
    </location>
</feature>
<dbReference type="AlphaFoldDB" id="A0A7I8JLV4"/>
<reference evidence="2 3" key="1">
    <citation type="submission" date="2019-12" db="EMBL/GenBank/DDBJ databases">
        <authorList>
            <person name="Scholz U."/>
            <person name="Mascher M."/>
            <person name="Fiebig A."/>
        </authorList>
    </citation>
    <scope>NUCLEOTIDE SEQUENCE</scope>
</reference>
<dbReference type="EMBL" id="CACRZD030000014">
    <property type="protein sequence ID" value="CAA6671124.1"/>
    <property type="molecule type" value="Genomic_DNA"/>
</dbReference>
<dbReference type="Proteomes" id="UP001189122">
    <property type="component" value="Unassembled WGS sequence"/>
</dbReference>
<evidence type="ECO:0000313" key="2">
    <source>
        <dbReference type="EMBL" id="CAA2631881.1"/>
    </source>
</evidence>
<dbReference type="EMBL" id="LR743601">
    <property type="protein sequence ID" value="CAA2631881.1"/>
    <property type="molecule type" value="Genomic_DNA"/>
</dbReference>
<name>A0A7I8JLV4_SPIIN</name>
<evidence type="ECO:0000256" key="1">
    <source>
        <dbReference type="SAM" id="MobiDB-lite"/>
    </source>
</evidence>
<organism evidence="2">
    <name type="scientific">Spirodela intermedia</name>
    <name type="common">Intermediate duckweed</name>
    <dbReference type="NCBI Taxonomy" id="51605"/>
    <lineage>
        <taxon>Eukaryota</taxon>
        <taxon>Viridiplantae</taxon>
        <taxon>Streptophyta</taxon>
        <taxon>Embryophyta</taxon>
        <taxon>Tracheophyta</taxon>
        <taxon>Spermatophyta</taxon>
        <taxon>Magnoliopsida</taxon>
        <taxon>Liliopsida</taxon>
        <taxon>Araceae</taxon>
        <taxon>Lemnoideae</taxon>
        <taxon>Spirodela</taxon>
    </lineage>
</organism>
<sequence>MNSKAVVEELPKIAPLKTRVARDNPLPDDGTAAAATPAANVEEEACVTPRLEANLLKPAMEEAPSPESFFPVPRDLSSVFYPVSYRPKKRIRAG</sequence>
<accession>A0A7I8JLV4</accession>
<keyword evidence="3" id="KW-1185">Reference proteome</keyword>
<proteinExistence type="predicted"/>
<evidence type="ECO:0000313" key="3">
    <source>
        <dbReference type="Proteomes" id="UP001189122"/>
    </source>
</evidence>
<protein>
    <submittedName>
        <fullName evidence="2">Uncharacterized protein</fullName>
    </submittedName>
</protein>